<keyword evidence="8" id="KW-0496">Mitochondrion</keyword>
<comment type="similarity">
    <text evidence="3">Belongs to the isocitrate and isopropylmalate dehydrogenases family.</text>
</comment>
<keyword evidence="7" id="KW-0809">Transit peptide</keyword>
<evidence type="ECO:0000256" key="8">
    <source>
        <dbReference type="ARBA" id="ARBA00023128"/>
    </source>
</evidence>
<dbReference type="FunFam" id="3.40.718.10:FF:000001">
    <property type="entry name" value="Isocitrate dehydrogenase [NAD] subunit, mitochondrial"/>
    <property type="match status" value="1"/>
</dbReference>
<dbReference type="GO" id="GO:0006102">
    <property type="term" value="P:isocitrate metabolic process"/>
    <property type="evidence" value="ECO:0007669"/>
    <property type="project" value="TreeGrafter"/>
</dbReference>
<dbReference type="InterPro" id="IPR019818">
    <property type="entry name" value="IsoCit/isopropylmalate_DH_CS"/>
</dbReference>
<dbReference type="NCBIfam" id="TIGR00175">
    <property type="entry name" value="mito_nad_idh"/>
    <property type="match status" value="1"/>
</dbReference>
<dbReference type="InterPro" id="IPR024084">
    <property type="entry name" value="IsoPropMal-DH-like_dom"/>
</dbReference>
<comment type="catalytic activity">
    <reaction evidence="1">
        <text>D-threo-isocitrate + NAD(+) = 2-oxoglutarate + CO2 + NADH</text>
        <dbReference type="Rhea" id="RHEA:23632"/>
        <dbReference type="ChEBI" id="CHEBI:15562"/>
        <dbReference type="ChEBI" id="CHEBI:16526"/>
        <dbReference type="ChEBI" id="CHEBI:16810"/>
        <dbReference type="ChEBI" id="CHEBI:57540"/>
        <dbReference type="ChEBI" id="CHEBI:57945"/>
        <dbReference type="EC" id="1.1.1.41"/>
    </reaction>
</comment>
<evidence type="ECO:0000313" key="13">
    <source>
        <dbReference type="EMBL" id="CDH49413.1"/>
    </source>
</evidence>
<evidence type="ECO:0000256" key="11">
    <source>
        <dbReference type="ARBA" id="ARBA00071938"/>
    </source>
</evidence>
<dbReference type="VEuPathDB" id="FungiDB:LCOR_01156.1"/>
<dbReference type="GO" id="GO:0004449">
    <property type="term" value="F:isocitrate dehydrogenase (NAD+) activity"/>
    <property type="evidence" value="ECO:0007669"/>
    <property type="project" value="UniProtKB-EC"/>
</dbReference>
<evidence type="ECO:0000256" key="7">
    <source>
        <dbReference type="ARBA" id="ARBA00022946"/>
    </source>
</evidence>
<organism evidence="13 14">
    <name type="scientific">Lichtheimia corymbifera JMRC:FSU:9682</name>
    <dbReference type="NCBI Taxonomy" id="1263082"/>
    <lineage>
        <taxon>Eukaryota</taxon>
        <taxon>Fungi</taxon>
        <taxon>Fungi incertae sedis</taxon>
        <taxon>Mucoromycota</taxon>
        <taxon>Mucoromycotina</taxon>
        <taxon>Mucoromycetes</taxon>
        <taxon>Mucorales</taxon>
        <taxon>Lichtheimiaceae</taxon>
        <taxon>Lichtheimia</taxon>
    </lineage>
</organism>
<dbReference type="Pfam" id="PF00180">
    <property type="entry name" value="Iso_dh"/>
    <property type="match status" value="1"/>
</dbReference>
<evidence type="ECO:0000256" key="10">
    <source>
        <dbReference type="ARBA" id="ARBA00030683"/>
    </source>
</evidence>
<keyword evidence="6" id="KW-0816">Tricarboxylic acid cycle</keyword>
<evidence type="ECO:0000256" key="4">
    <source>
        <dbReference type="ARBA" id="ARBA00011567"/>
    </source>
</evidence>
<dbReference type="GO" id="GO:0051287">
    <property type="term" value="F:NAD binding"/>
    <property type="evidence" value="ECO:0007669"/>
    <property type="project" value="InterPro"/>
</dbReference>
<dbReference type="AlphaFoldDB" id="A0A068RGW7"/>
<dbReference type="InterPro" id="IPR004434">
    <property type="entry name" value="Isocitrate_DH_NAD"/>
</dbReference>
<accession>A0A068RGW7</accession>
<dbReference type="SMART" id="SM01329">
    <property type="entry name" value="Iso_dh"/>
    <property type="match status" value="1"/>
</dbReference>
<dbReference type="SUPFAM" id="SSF53659">
    <property type="entry name" value="Isocitrate/Isopropylmalate dehydrogenase-like"/>
    <property type="match status" value="1"/>
</dbReference>
<feature type="domain" description="Isopropylmalate dehydrogenase-like" evidence="12">
    <location>
        <begin position="98"/>
        <end position="424"/>
    </location>
</feature>
<gene>
    <name evidence="13" type="ORF">LCOR_01156.1</name>
</gene>
<comment type="subcellular location">
    <subcellularLocation>
        <location evidence="2">Mitochondrion</location>
    </subcellularLocation>
</comment>
<dbReference type="GO" id="GO:0006099">
    <property type="term" value="P:tricarboxylic acid cycle"/>
    <property type="evidence" value="ECO:0007669"/>
    <property type="project" value="UniProtKB-KW"/>
</dbReference>
<name>A0A068RGW7_9FUNG</name>
<evidence type="ECO:0000256" key="5">
    <source>
        <dbReference type="ARBA" id="ARBA00013012"/>
    </source>
</evidence>
<dbReference type="GO" id="GO:0005739">
    <property type="term" value="C:mitochondrion"/>
    <property type="evidence" value="ECO:0007669"/>
    <property type="project" value="UniProtKB-SubCell"/>
</dbReference>
<evidence type="ECO:0000256" key="2">
    <source>
        <dbReference type="ARBA" id="ARBA00004173"/>
    </source>
</evidence>
<evidence type="ECO:0000256" key="3">
    <source>
        <dbReference type="ARBA" id="ARBA00007769"/>
    </source>
</evidence>
<dbReference type="STRING" id="1263082.A0A068RGW7"/>
<comment type="subunit">
    <text evidence="4">Octamer of two non-identical subunits IDH1 and IDH2.</text>
</comment>
<keyword evidence="14" id="KW-1185">Reference proteome</keyword>
<dbReference type="GO" id="GO:0000287">
    <property type="term" value="F:magnesium ion binding"/>
    <property type="evidence" value="ECO:0007669"/>
    <property type="project" value="InterPro"/>
</dbReference>
<evidence type="ECO:0000313" key="14">
    <source>
        <dbReference type="Proteomes" id="UP000027586"/>
    </source>
</evidence>
<evidence type="ECO:0000256" key="1">
    <source>
        <dbReference type="ARBA" id="ARBA00000837"/>
    </source>
</evidence>
<dbReference type="OrthoDB" id="10261637at2759"/>
<sequence length="428" mass="46557">MGKSRIMFHPVAIQQHHVLIGWYVTSCSLPVDRQRIQQRLYFFSTLHIFKAMLRTLASPSRHFSTGVKALAATPRSVAGSSAALSTAATEKKNSTRHSVTLVPGDGVGKELSESVQAVFAAVKAPVDWEQFDLTGHVSSNDALMKDTLASLRRNKVGLKGTLYTPVSRMGHASFNVSMRKDLDIYASISLIKNIPGVPSRFNDVDLAIIRENTEGEYSGLEHQSHPGVVESLKIVTRAKTERIARFAFDFALRNNRKRVTCIHKANIMKLGDGLFLKTCQDISEEYKGSGIEFNNMIVDNASMQLVSRPQQFDVMVMPNLYGSILSNVGAGLVGGPGIIGGANFGREYAVFEPGCRHVGADIGGSNVANPTAMILSSVMMLRHLGLDEHANRISNAVYRTIQSGTAKTRDMGGKSSTSEFTKAIISAL</sequence>
<protein>
    <recommendedName>
        <fullName evidence="11">Isocitrate dehydrogenase [NAD] subunit 1, mitochondrial</fullName>
        <ecNumber evidence="5">1.1.1.41</ecNumber>
    </recommendedName>
    <alternativeName>
        <fullName evidence="10">Isocitric dehydrogenase</fullName>
    </alternativeName>
    <alternativeName>
        <fullName evidence="9">NAD(+)-specific ICDH</fullName>
    </alternativeName>
</protein>
<evidence type="ECO:0000256" key="6">
    <source>
        <dbReference type="ARBA" id="ARBA00022532"/>
    </source>
</evidence>
<dbReference type="Proteomes" id="UP000027586">
    <property type="component" value="Unassembled WGS sequence"/>
</dbReference>
<dbReference type="EC" id="1.1.1.41" evidence="5"/>
<proteinExistence type="inferred from homology"/>
<dbReference type="PROSITE" id="PS00470">
    <property type="entry name" value="IDH_IMDH"/>
    <property type="match status" value="1"/>
</dbReference>
<dbReference type="EMBL" id="CBTN010000003">
    <property type="protein sequence ID" value="CDH49413.1"/>
    <property type="molecule type" value="Genomic_DNA"/>
</dbReference>
<evidence type="ECO:0000259" key="12">
    <source>
        <dbReference type="SMART" id="SM01329"/>
    </source>
</evidence>
<evidence type="ECO:0000256" key="9">
    <source>
        <dbReference type="ARBA" id="ARBA00030631"/>
    </source>
</evidence>
<dbReference type="PANTHER" id="PTHR11835">
    <property type="entry name" value="DECARBOXYLATING DEHYDROGENASES-ISOCITRATE, ISOPROPYLMALATE, TARTRATE"/>
    <property type="match status" value="1"/>
</dbReference>
<dbReference type="PANTHER" id="PTHR11835:SF42">
    <property type="entry name" value="ISOCITRATE DEHYDROGENASE [NAD] SUBUNIT BETA, MITOCHONDRIAL"/>
    <property type="match status" value="1"/>
</dbReference>
<dbReference type="Gene3D" id="3.40.718.10">
    <property type="entry name" value="Isopropylmalate Dehydrogenase"/>
    <property type="match status" value="1"/>
</dbReference>
<comment type="caution">
    <text evidence="13">The sequence shown here is derived from an EMBL/GenBank/DDBJ whole genome shotgun (WGS) entry which is preliminary data.</text>
</comment>
<reference evidence="13" key="1">
    <citation type="submission" date="2013-08" db="EMBL/GenBank/DDBJ databases">
        <title>Gene expansion shapes genome architecture in the human pathogen Lichtheimia corymbifera: an evolutionary genomics analysis in the ancient terrestrial Mucorales (Mucoromycotina).</title>
        <authorList>
            <person name="Schwartze V.U."/>
            <person name="Winter S."/>
            <person name="Shelest E."/>
            <person name="Marcet-Houben M."/>
            <person name="Horn F."/>
            <person name="Wehner S."/>
            <person name="Hoffmann K."/>
            <person name="Riege K."/>
            <person name="Sammeth M."/>
            <person name="Nowrousian M."/>
            <person name="Valiante V."/>
            <person name="Linde J."/>
            <person name="Jacobsen I.D."/>
            <person name="Marz M."/>
            <person name="Brakhage A.A."/>
            <person name="Gabaldon T."/>
            <person name="Bocker S."/>
            <person name="Voigt K."/>
        </authorList>
    </citation>
    <scope>NUCLEOTIDE SEQUENCE [LARGE SCALE GENOMIC DNA]</scope>
    <source>
        <strain evidence="13">FSU 9682</strain>
    </source>
</reference>